<dbReference type="Proteomes" id="UP001494902">
    <property type="component" value="Unassembled WGS sequence"/>
</dbReference>
<dbReference type="EMBL" id="JBEDNQ010000002">
    <property type="protein sequence ID" value="MEQ3549768.1"/>
    <property type="molecule type" value="Genomic_DNA"/>
</dbReference>
<comment type="caution">
    <text evidence="1">The sequence shown here is derived from an EMBL/GenBank/DDBJ whole genome shotgun (WGS) entry which is preliminary data.</text>
</comment>
<name>A0ABV1K8R7_9PSEU</name>
<protein>
    <submittedName>
        <fullName evidence="1">Cyclase family protein</fullName>
    </submittedName>
</protein>
<dbReference type="InterPro" id="IPR007325">
    <property type="entry name" value="KFase/CYL"/>
</dbReference>
<gene>
    <name evidence="1" type="ORF">WIS52_04740</name>
</gene>
<dbReference type="Pfam" id="PF04199">
    <property type="entry name" value="Cyclase"/>
    <property type="match status" value="1"/>
</dbReference>
<organism evidence="1 2">
    <name type="scientific">Pseudonocardia nematodicida</name>
    <dbReference type="NCBI Taxonomy" id="1206997"/>
    <lineage>
        <taxon>Bacteria</taxon>
        <taxon>Bacillati</taxon>
        <taxon>Actinomycetota</taxon>
        <taxon>Actinomycetes</taxon>
        <taxon>Pseudonocardiales</taxon>
        <taxon>Pseudonocardiaceae</taxon>
        <taxon>Pseudonocardia</taxon>
    </lineage>
</organism>
<evidence type="ECO:0000313" key="1">
    <source>
        <dbReference type="EMBL" id="MEQ3549768.1"/>
    </source>
</evidence>
<dbReference type="SUPFAM" id="SSF102198">
    <property type="entry name" value="Putative cyclase"/>
    <property type="match status" value="1"/>
</dbReference>
<dbReference type="PANTHER" id="PTHR34861:SF10">
    <property type="entry name" value="CYCLASE"/>
    <property type="match status" value="1"/>
</dbReference>
<dbReference type="InterPro" id="IPR037175">
    <property type="entry name" value="KFase_sf"/>
</dbReference>
<accession>A0ABV1K8R7</accession>
<sequence length="270" mass="27899">MDQAALSAALSRSTLVELGRTLYNGMPSSPNHPGFKMALMRRHGDAVRADGSSAANEIIVTGGHVGTHVDALAHVSYEGCLHGGVDAARAQTGGRFSSLGADEVPPMLGRGLFFDIATARDTDVLPGGYGVTADDLSSILDTAGIEPRAGDVAVVRTGWGRYWDDPERYAGHASGVPGVSLDAAEWLVAHGFRAVGTDTTACEQLAPGAGHSLLPVHKVLLVDAGIHILEHLALEDLAATGIVEFSFVMAPLRIVGATGSPIRPLAVVVG</sequence>
<keyword evidence="2" id="KW-1185">Reference proteome</keyword>
<evidence type="ECO:0000313" key="2">
    <source>
        <dbReference type="Proteomes" id="UP001494902"/>
    </source>
</evidence>
<proteinExistence type="predicted"/>
<dbReference type="PANTHER" id="PTHR34861">
    <property type="match status" value="1"/>
</dbReference>
<reference evidence="1 2" key="1">
    <citation type="submission" date="2024-03" db="EMBL/GenBank/DDBJ databases">
        <title>Draft genome sequence of Pseudonocardia nematodicida JCM 31783.</title>
        <authorList>
            <person name="Butdee W."/>
            <person name="Duangmal K."/>
        </authorList>
    </citation>
    <scope>NUCLEOTIDE SEQUENCE [LARGE SCALE GENOMIC DNA]</scope>
    <source>
        <strain evidence="1 2">JCM 31783</strain>
    </source>
</reference>
<dbReference type="Gene3D" id="3.50.30.50">
    <property type="entry name" value="Putative cyclase"/>
    <property type="match status" value="1"/>
</dbReference>